<dbReference type="CAZy" id="GT4">
    <property type="family name" value="Glycosyltransferase Family 4"/>
</dbReference>
<organism evidence="3 4">
    <name type="scientific">Hyphomicrobium denitrificans (strain ATCC 51888 / DSM 1869 / NCIMB 11706 / TK 0415)</name>
    <dbReference type="NCBI Taxonomy" id="582899"/>
    <lineage>
        <taxon>Bacteria</taxon>
        <taxon>Pseudomonadati</taxon>
        <taxon>Pseudomonadota</taxon>
        <taxon>Alphaproteobacteria</taxon>
        <taxon>Hyphomicrobiales</taxon>
        <taxon>Hyphomicrobiaceae</taxon>
        <taxon>Hyphomicrobium</taxon>
    </lineage>
</organism>
<dbReference type="RefSeq" id="WP_013214488.1">
    <property type="nucleotide sequence ID" value="NC_014313.1"/>
</dbReference>
<feature type="domain" description="Glycosyltransferase subfamily 4-like N-terminal" evidence="2">
    <location>
        <begin position="18"/>
        <end position="178"/>
    </location>
</feature>
<evidence type="ECO:0000313" key="4">
    <source>
        <dbReference type="Proteomes" id="UP000002033"/>
    </source>
</evidence>
<reference evidence="4" key="1">
    <citation type="journal article" date="2011" name="J. Bacteriol.">
        <title>Genome sequences of eight morphologically diverse alphaproteobacteria.</title>
        <authorList>
            <consortium name="US DOE Joint Genome Institute"/>
            <person name="Brown P.J."/>
            <person name="Kysela D.T."/>
            <person name="Buechlein A."/>
            <person name="Hemmerich C."/>
            <person name="Brun Y.V."/>
        </authorList>
    </citation>
    <scope>NUCLEOTIDE SEQUENCE [LARGE SCALE GENOMIC DNA]</scope>
    <source>
        <strain evidence="4">ATCC 51888 / DSM 1869 / NCIB 11706 / TK 0415</strain>
    </source>
</reference>
<dbReference type="InterPro" id="IPR001296">
    <property type="entry name" value="Glyco_trans_1"/>
</dbReference>
<dbReference type="Pfam" id="PF13439">
    <property type="entry name" value="Glyco_transf_4"/>
    <property type="match status" value="1"/>
</dbReference>
<dbReference type="InterPro" id="IPR028098">
    <property type="entry name" value="Glyco_trans_4-like_N"/>
</dbReference>
<dbReference type="SUPFAM" id="SSF53756">
    <property type="entry name" value="UDP-Glycosyltransferase/glycogen phosphorylase"/>
    <property type="match status" value="1"/>
</dbReference>
<dbReference type="PANTHER" id="PTHR12526:SF630">
    <property type="entry name" value="GLYCOSYLTRANSFERASE"/>
    <property type="match status" value="1"/>
</dbReference>
<dbReference type="HOGENOM" id="CLU_009583_0_3_5"/>
<dbReference type="Gene3D" id="3.40.50.2000">
    <property type="entry name" value="Glycogen Phosphorylase B"/>
    <property type="match status" value="2"/>
</dbReference>
<keyword evidence="4" id="KW-1185">Reference proteome</keyword>
<dbReference type="CDD" id="cd03811">
    <property type="entry name" value="GT4_GT28_WabH-like"/>
    <property type="match status" value="1"/>
</dbReference>
<evidence type="ECO:0000313" key="3">
    <source>
        <dbReference type="EMBL" id="ADJ22269.1"/>
    </source>
</evidence>
<dbReference type="KEGG" id="hdn:Hden_0447"/>
<gene>
    <name evidence="3" type="ordered locus">Hden_0447</name>
</gene>
<dbReference type="PANTHER" id="PTHR12526">
    <property type="entry name" value="GLYCOSYLTRANSFERASE"/>
    <property type="match status" value="1"/>
</dbReference>
<dbReference type="STRING" id="582899.Hden_0447"/>
<accession>D8JRP0</accession>
<protein>
    <submittedName>
        <fullName evidence="3">Glycosyl transferase group 1</fullName>
    </submittedName>
</protein>
<evidence type="ECO:0000259" key="1">
    <source>
        <dbReference type="Pfam" id="PF00534"/>
    </source>
</evidence>
<evidence type="ECO:0000259" key="2">
    <source>
        <dbReference type="Pfam" id="PF13439"/>
    </source>
</evidence>
<dbReference type="GO" id="GO:0016757">
    <property type="term" value="F:glycosyltransferase activity"/>
    <property type="evidence" value="ECO:0007669"/>
    <property type="project" value="InterPro"/>
</dbReference>
<dbReference type="OrthoDB" id="9781738at2"/>
<dbReference type="AlphaFoldDB" id="D8JRP0"/>
<keyword evidence="3" id="KW-0808">Transferase</keyword>
<feature type="domain" description="Glycosyl transferase family 1" evidence="1">
    <location>
        <begin position="191"/>
        <end position="346"/>
    </location>
</feature>
<proteinExistence type="predicted"/>
<name>D8JRP0_HYPDA</name>
<dbReference type="Proteomes" id="UP000002033">
    <property type="component" value="Chromosome"/>
</dbReference>
<dbReference type="Pfam" id="PF00534">
    <property type="entry name" value="Glycos_transf_1"/>
    <property type="match status" value="1"/>
</dbReference>
<dbReference type="EMBL" id="CP002083">
    <property type="protein sequence ID" value="ADJ22269.1"/>
    <property type="molecule type" value="Genomic_DNA"/>
</dbReference>
<sequence>MPRKDCVLIVLMSLAAEGTPRLALELSREWIDAGVQPLIVVMQRTPNDLASDFAALGLTCIVLDLPDRGYARYLALAYRIFAIAREHRPIAILSMPLGWHALIAIGARMAGVKRIIAHVGNYPNTGAQTAFRKFKILVQLGRPFTDCLVCCSHYVRTGTVRHFGVRESETAVIYNGFPVAFGNSTRKTHRQSDDAPFIIGMVARLEGHKDQPTLIRAARILRMRGRNVRIWLIGDGSRRDEFESLIAAEDIGDTVQLLGMRKDIPDLVEKMHVFAFSTTKDEGLGIALIEAMAIGVPVVASDVGACREVLEDGRLGTLVTPGDALAMANAIDAIIADATFAEARAHLARTQVVQTFSMAEMARGYSELLGLPLPEKPEYAPIPDRAA</sequence>
<dbReference type="eggNOG" id="COG0438">
    <property type="taxonomic scope" value="Bacteria"/>
</dbReference>